<protein>
    <submittedName>
        <fullName evidence="1">Uncharacterized protein</fullName>
    </submittedName>
</protein>
<dbReference type="InterPro" id="IPR021109">
    <property type="entry name" value="Peptidase_aspartic_dom_sf"/>
</dbReference>
<dbReference type="EMBL" id="ML212533">
    <property type="protein sequence ID" value="TFK78438.1"/>
    <property type="molecule type" value="Genomic_DNA"/>
</dbReference>
<proteinExistence type="predicted"/>
<sequence length="298" mass="33906">MQVTIMLLFPDDELEALADKNVQSFLYYGRGSPCGMLLNGRVLLPKYSPPLYIFPSPETPTEYHFWSLQFLSMTLLQPVAGVADLNHETLDSPQWVQKRIGMPNIRASPADTPHLPGIRALFDSCSACTVLPRKVVSAIWTSWFGHLEEDFQPKSALSPRLWHSDATRFAKHDIVFEFRDYRGTPFNLRCSAQVFLTSPWSAEGEGTRYAQFVCAKKTDSRFILGMNFFWAALIKMNVTHRDSRPVPGRAHPYVQLAPQRVIHDGQRVGTAWDLGLHKYLSPRQLAEVRDQPEIYADP</sequence>
<organism evidence="1 2">
    <name type="scientific">Polyporus arcularius HHB13444</name>
    <dbReference type="NCBI Taxonomy" id="1314778"/>
    <lineage>
        <taxon>Eukaryota</taxon>
        <taxon>Fungi</taxon>
        <taxon>Dikarya</taxon>
        <taxon>Basidiomycota</taxon>
        <taxon>Agaricomycotina</taxon>
        <taxon>Agaricomycetes</taxon>
        <taxon>Polyporales</taxon>
        <taxon>Polyporaceae</taxon>
        <taxon>Polyporus</taxon>
    </lineage>
</organism>
<accession>A0A5C3NPZ5</accession>
<reference evidence="1 2" key="1">
    <citation type="journal article" date="2019" name="Nat. Ecol. Evol.">
        <title>Megaphylogeny resolves global patterns of mushroom evolution.</title>
        <authorList>
            <person name="Varga T."/>
            <person name="Krizsan K."/>
            <person name="Foldi C."/>
            <person name="Dima B."/>
            <person name="Sanchez-Garcia M."/>
            <person name="Sanchez-Ramirez S."/>
            <person name="Szollosi G.J."/>
            <person name="Szarkandi J.G."/>
            <person name="Papp V."/>
            <person name="Albert L."/>
            <person name="Andreopoulos W."/>
            <person name="Angelini C."/>
            <person name="Antonin V."/>
            <person name="Barry K.W."/>
            <person name="Bougher N.L."/>
            <person name="Buchanan P."/>
            <person name="Buyck B."/>
            <person name="Bense V."/>
            <person name="Catcheside P."/>
            <person name="Chovatia M."/>
            <person name="Cooper J."/>
            <person name="Damon W."/>
            <person name="Desjardin D."/>
            <person name="Finy P."/>
            <person name="Geml J."/>
            <person name="Haridas S."/>
            <person name="Hughes K."/>
            <person name="Justo A."/>
            <person name="Karasinski D."/>
            <person name="Kautmanova I."/>
            <person name="Kiss B."/>
            <person name="Kocsube S."/>
            <person name="Kotiranta H."/>
            <person name="LaButti K.M."/>
            <person name="Lechner B.E."/>
            <person name="Liimatainen K."/>
            <person name="Lipzen A."/>
            <person name="Lukacs Z."/>
            <person name="Mihaltcheva S."/>
            <person name="Morgado L.N."/>
            <person name="Niskanen T."/>
            <person name="Noordeloos M.E."/>
            <person name="Ohm R.A."/>
            <person name="Ortiz-Santana B."/>
            <person name="Ovrebo C."/>
            <person name="Racz N."/>
            <person name="Riley R."/>
            <person name="Savchenko A."/>
            <person name="Shiryaev A."/>
            <person name="Soop K."/>
            <person name="Spirin V."/>
            <person name="Szebenyi C."/>
            <person name="Tomsovsky M."/>
            <person name="Tulloss R.E."/>
            <person name="Uehling J."/>
            <person name="Grigoriev I.V."/>
            <person name="Vagvolgyi C."/>
            <person name="Papp T."/>
            <person name="Martin F.M."/>
            <person name="Miettinen O."/>
            <person name="Hibbett D.S."/>
            <person name="Nagy L.G."/>
        </authorList>
    </citation>
    <scope>NUCLEOTIDE SEQUENCE [LARGE SCALE GENOMIC DNA]</scope>
    <source>
        <strain evidence="1 2">HHB13444</strain>
    </source>
</reference>
<evidence type="ECO:0000313" key="2">
    <source>
        <dbReference type="Proteomes" id="UP000308197"/>
    </source>
</evidence>
<keyword evidence="2" id="KW-1185">Reference proteome</keyword>
<dbReference type="SUPFAM" id="SSF50630">
    <property type="entry name" value="Acid proteases"/>
    <property type="match status" value="1"/>
</dbReference>
<name>A0A5C3NPZ5_9APHY</name>
<dbReference type="Proteomes" id="UP000308197">
    <property type="component" value="Unassembled WGS sequence"/>
</dbReference>
<dbReference type="AlphaFoldDB" id="A0A5C3NPZ5"/>
<evidence type="ECO:0000313" key="1">
    <source>
        <dbReference type="EMBL" id="TFK78438.1"/>
    </source>
</evidence>
<dbReference type="Gene3D" id="2.40.70.10">
    <property type="entry name" value="Acid Proteases"/>
    <property type="match status" value="1"/>
</dbReference>
<gene>
    <name evidence="1" type="ORF">K466DRAFT_657130</name>
</gene>
<dbReference type="InParanoid" id="A0A5C3NPZ5"/>